<keyword evidence="5 9" id="KW-0653">Protein transport</keyword>
<dbReference type="HAMAP" id="MF_00237">
    <property type="entry name" value="TatB"/>
    <property type="match status" value="1"/>
</dbReference>
<gene>
    <name evidence="9 12" type="primary">tatB</name>
    <name evidence="12" type="ORF">DBZ36_19795</name>
</gene>
<evidence type="ECO:0000256" key="2">
    <source>
        <dbReference type="ARBA" id="ARBA00022448"/>
    </source>
</evidence>
<evidence type="ECO:0000256" key="9">
    <source>
        <dbReference type="HAMAP-Rule" id="MF_00237"/>
    </source>
</evidence>
<dbReference type="GO" id="GO:0033281">
    <property type="term" value="C:TAT protein transport complex"/>
    <property type="evidence" value="ECO:0007669"/>
    <property type="project" value="UniProtKB-UniRule"/>
</dbReference>
<protein>
    <recommendedName>
        <fullName evidence="9">Sec-independent protein translocase protein TatB</fullName>
    </recommendedName>
</protein>
<evidence type="ECO:0000256" key="10">
    <source>
        <dbReference type="SAM" id="MobiDB-lite"/>
    </source>
</evidence>
<evidence type="ECO:0000256" key="8">
    <source>
        <dbReference type="ARBA" id="ARBA00023136"/>
    </source>
</evidence>
<dbReference type="EMBL" id="RAQO01000012">
    <property type="protein sequence ID" value="RKF13303.1"/>
    <property type="molecule type" value="Genomic_DNA"/>
</dbReference>
<sequence length="122" mass="13451">MFDIGFWELIVISVMGLVILGPERLPKAIRSVMSIIRSVKKTASQVGTELQQELRLQELHDDLKKSEAMQDVSGMSESLKNSVDELKARAESVTRPYDIAGEQGDKPVKPASPKPTETNDGN</sequence>
<comment type="subunit">
    <text evidence="9">The Tat system comprises two distinct complexes: a TatABC complex, containing multiple copies of TatA, TatB and TatC subunits, and a separate TatA complex, containing only TatA subunits. Substrates initially bind to the TatABC complex, which probably triggers association of the separate TatA complex to form the active translocon.</text>
</comment>
<evidence type="ECO:0000256" key="1">
    <source>
        <dbReference type="ARBA" id="ARBA00004167"/>
    </source>
</evidence>
<dbReference type="AlphaFoldDB" id="A0A420E680"/>
<dbReference type="InterPro" id="IPR003369">
    <property type="entry name" value="TatA/B/E"/>
</dbReference>
<comment type="function">
    <text evidence="9">Part of the twin-arginine translocation (Tat) system that transports large folded proteins containing a characteristic twin-arginine motif in their signal peptide across membranes. Together with TatC, TatB is part of a receptor directly interacting with Tat signal peptides. TatB may form an oligomeric binding site that transiently accommodates folded Tat precursor proteins before their translocation.</text>
</comment>
<reference evidence="12 13" key="1">
    <citation type="submission" date="2018-09" db="EMBL/GenBank/DDBJ databases">
        <authorList>
            <person name="Wang Z."/>
        </authorList>
    </citation>
    <scope>NUCLEOTIDE SEQUENCE [LARGE SCALE GENOMIC DNA]</scope>
    <source>
        <strain evidence="12 13">ALS 81</strain>
    </source>
</reference>
<comment type="caution">
    <text evidence="12">The sequence shown here is derived from an EMBL/GenBank/DDBJ whole genome shotgun (WGS) entry which is preliminary data.</text>
</comment>
<evidence type="ECO:0000256" key="7">
    <source>
        <dbReference type="ARBA" id="ARBA00023010"/>
    </source>
</evidence>
<comment type="subcellular location">
    <subcellularLocation>
        <location evidence="9">Cell membrane</location>
        <topology evidence="9">Single-pass membrane protein</topology>
    </subcellularLocation>
    <subcellularLocation>
        <location evidence="1">Membrane</location>
        <topology evidence="1">Single-pass membrane protein</topology>
    </subcellularLocation>
</comment>
<dbReference type="Pfam" id="PF02416">
    <property type="entry name" value="TatA_B_E"/>
    <property type="match status" value="1"/>
</dbReference>
<accession>A0A420E680</accession>
<dbReference type="RefSeq" id="WP_120356716.1">
    <property type="nucleotide sequence ID" value="NZ_RAQO01000012.1"/>
</dbReference>
<dbReference type="OrthoDB" id="9816005at2"/>
<evidence type="ECO:0000256" key="6">
    <source>
        <dbReference type="ARBA" id="ARBA00022989"/>
    </source>
</evidence>
<comment type="similarity">
    <text evidence="9">Belongs to the TatB family.</text>
</comment>
<dbReference type="GO" id="GO:0008320">
    <property type="term" value="F:protein transmembrane transporter activity"/>
    <property type="evidence" value="ECO:0007669"/>
    <property type="project" value="UniProtKB-UniRule"/>
</dbReference>
<feature type="transmembrane region" description="Helical" evidence="11">
    <location>
        <begin position="6"/>
        <end position="25"/>
    </location>
</feature>
<evidence type="ECO:0000313" key="13">
    <source>
        <dbReference type="Proteomes" id="UP000286482"/>
    </source>
</evidence>
<keyword evidence="6 9" id="KW-1133">Transmembrane helix</keyword>
<organism evidence="12 13">
    <name type="scientific">Alginatibacterium sediminis</name>
    <dbReference type="NCBI Taxonomy" id="2164068"/>
    <lineage>
        <taxon>Bacteria</taxon>
        <taxon>Pseudomonadati</taxon>
        <taxon>Pseudomonadota</taxon>
        <taxon>Gammaproteobacteria</taxon>
        <taxon>Alteromonadales</taxon>
        <taxon>Alteromonadaceae</taxon>
        <taxon>Alginatibacterium</taxon>
    </lineage>
</organism>
<feature type="region of interest" description="Disordered" evidence="10">
    <location>
        <begin position="65"/>
        <end position="122"/>
    </location>
</feature>
<dbReference type="PANTHER" id="PTHR33162:SF1">
    <property type="entry name" value="SEC-INDEPENDENT PROTEIN TRANSLOCASE PROTEIN TATA, CHLOROPLASTIC"/>
    <property type="match status" value="1"/>
</dbReference>
<keyword evidence="8 9" id="KW-0472">Membrane</keyword>
<proteinExistence type="inferred from homology"/>
<name>A0A420E680_9ALTE</name>
<keyword evidence="13" id="KW-1185">Reference proteome</keyword>
<evidence type="ECO:0000256" key="5">
    <source>
        <dbReference type="ARBA" id="ARBA00022927"/>
    </source>
</evidence>
<evidence type="ECO:0000256" key="11">
    <source>
        <dbReference type="SAM" id="Phobius"/>
    </source>
</evidence>
<dbReference type="InterPro" id="IPR018448">
    <property type="entry name" value="TatB"/>
</dbReference>
<keyword evidence="7 9" id="KW-0811">Translocation</keyword>
<dbReference type="Proteomes" id="UP000286482">
    <property type="component" value="Unassembled WGS sequence"/>
</dbReference>
<dbReference type="PANTHER" id="PTHR33162">
    <property type="entry name" value="SEC-INDEPENDENT PROTEIN TRANSLOCASE PROTEIN TATA, CHLOROPLASTIC"/>
    <property type="match status" value="1"/>
</dbReference>
<dbReference type="Gene3D" id="1.20.5.3310">
    <property type="match status" value="1"/>
</dbReference>
<feature type="compositionally biased region" description="Basic and acidic residues" evidence="10">
    <location>
        <begin position="82"/>
        <end position="92"/>
    </location>
</feature>
<evidence type="ECO:0000256" key="4">
    <source>
        <dbReference type="ARBA" id="ARBA00022692"/>
    </source>
</evidence>
<dbReference type="PRINTS" id="PR01506">
    <property type="entry name" value="TATBPROTEIN"/>
</dbReference>
<keyword evidence="3 9" id="KW-1003">Cell membrane</keyword>
<evidence type="ECO:0000313" key="12">
    <source>
        <dbReference type="EMBL" id="RKF13303.1"/>
    </source>
</evidence>
<keyword evidence="4 9" id="KW-0812">Transmembrane</keyword>
<evidence type="ECO:0000256" key="3">
    <source>
        <dbReference type="ARBA" id="ARBA00022475"/>
    </source>
</evidence>
<dbReference type="NCBIfam" id="TIGR01410">
    <property type="entry name" value="tatB"/>
    <property type="match status" value="1"/>
</dbReference>
<dbReference type="GO" id="GO:0043953">
    <property type="term" value="P:protein transport by the Tat complex"/>
    <property type="evidence" value="ECO:0007669"/>
    <property type="project" value="UniProtKB-UniRule"/>
</dbReference>
<keyword evidence="2 9" id="KW-0813">Transport</keyword>